<protein>
    <submittedName>
        <fullName evidence="2">XRE family transcriptional regulator</fullName>
    </submittedName>
</protein>
<dbReference type="OrthoDB" id="2472497at2"/>
<evidence type="ECO:0000259" key="1">
    <source>
        <dbReference type="PROSITE" id="PS50943"/>
    </source>
</evidence>
<proteinExistence type="predicted"/>
<dbReference type="CDD" id="cd00093">
    <property type="entry name" value="HTH_XRE"/>
    <property type="match status" value="1"/>
</dbReference>
<gene>
    <name evidence="2" type="ORF">E0485_15010</name>
</gene>
<dbReference type="GO" id="GO:0003677">
    <property type="term" value="F:DNA binding"/>
    <property type="evidence" value="ECO:0007669"/>
    <property type="project" value="InterPro"/>
</dbReference>
<dbReference type="PROSITE" id="PS50943">
    <property type="entry name" value="HTH_CROC1"/>
    <property type="match status" value="1"/>
</dbReference>
<dbReference type="Proteomes" id="UP000295418">
    <property type="component" value="Unassembled WGS sequence"/>
</dbReference>
<dbReference type="InterPro" id="IPR001387">
    <property type="entry name" value="Cro/C1-type_HTH"/>
</dbReference>
<evidence type="ECO:0000313" key="2">
    <source>
        <dbReference type="EMBL" id="TCZ76148.1"/>
    </source>
</evidence>
<sequence>MTYRPGRCLLRHLLIQRKKTQQWLVEETGIDKYRISDYANNRGVMSLPTAKTIASALDCPIDDLYEWLIDDGSARE</sequence>
<dbReference type="RefSeq" id="WP_132418874.1">
    <property type="nucleotide sequence ID" value="NZ_SKFG01000014.1"/>
</dbReference>
<dbReference type="Gene3D" id="1.10.260.40">
    <property type="entry name" value="lambda repressor-like DNA-binding domains"/>
    <property type="match status" value="1"/>
</dbReference>
<dbReference type="AlphaFoldDB" id="A0A4R4EDR1"/>
<feature type="domain" description="HTH cro/C1-type" evidence="1">
    <location>
        <begin position="10"/>
        <end position="64"/>
    </location>
</feature>
<dbReference type="SMART" id="SM00530">
    <property type="entry name" value="HTH_XRE"/>
    <property type="match status" value="1"/>
</dbReference>
<dbReference type="Pfam" id="PF13443">
    <property type="entry name" value="HTH_26"/>
    <property type="match status" value="1"/>
</dbReference>
<comment type="caution">
    <text evidence="2">The sequence shown here is derived from an EMBL/GenBank/DDBJ whole genome shotgun (WGS) entry which is preliminary data.</text>
</comment>
<organism evidence="2 3">
    <name type="scientific">Paenibacillus albiflavus</name>
    <dbReference type="NCBI Taxonomy" id="2545760"/>
    <lineage>
        <taxon>Bacteria</taxon>
        <taxon>Bacillati</taxon>
        <taxon>Bacillota</taxon>
        <taxon>Bacilli</taxon>
        <taxon>Bacillales</taxon>
        <taxon>Paenibacillaceae</taxon>
        <taxon>Paenibacillus</taxon>
    </lineage>
</organism>
<dbReference type="EMBL" id="SKFG01000014">
    <property type="protein sequence ID" value="TCZ76148.1"/>
    <property type="molecule type" value="Genomic_DNA"/>
</dbReference>
<name>A0A4R4EDR1_9BACL</name>
<keyword evidence="3" id="KW-1185">Reference proteome</keyword>
<dbReference type="SUPFAM" id="SSF47413">
    <property type="entry name" value="lambda repressor-like DNA-binding domains"/>
    <property type="match status" value="1"/>
</dbReference>
<accession>A0A4R4EDR1</accession>
<dbReference type="InterPro" id="IPR010982">
    <property type="entry name" value="Lambda_DNA-bd_dom_sf"/>
</dbReference>
<reference evidence="2 3" key="1">
    <citation type="submission" date="2019-03" db="EMBL/GenBank/DDBJ databases">
        <authorList>
            <person name="Kim M.K.M."/>
        </authorList>
    </citation>
    <scope>NUCLEOTIDE SEQUENCE [LARGE SCALE GENOMIC DNA]</scope>
    <source>
        <strain evidence="2 3">18JY21-1</strain>
    </source>
</reference>
<evidence type="ECO:0000313" key="3">
    <source>
        <dbReference type="Proteomes" id="UP000295418"/>
    </source>
</evidence>